<dbReference type="Gene3D" id="1.20.1560.10">
    <property type="entry name" value="ABC transporter type 1, transmembrane domain"/>
    <property type="match status" value="1"/>
</dbReference>
<dbReference type="PANTHER" id="PTHR43394:SF1">
    <property type="entry name" value="ATP-BINDING CASSETTE SUB-FAMILY B MEMBER 10, MITOCHONDRIAL"/>
    <property type="match status" value="1"/>
</dbReference>
<dbReference type="InterPro" id="IPR039421">
    <property type="entry name" value="Type_1_exporter"/>
</dbReference>
<evidence type="ECO:0000313" key="12">
    <source>
        <dbReference type="EMBL" id="WPX96681.1"/>
    </source>
</evidence>
<organism evidence="12 13">
    <name type="scientific">Candidatus Bandiella euplotis</name>
    <dbReference type="NCBI Taxonomy" id="1664265"/>
    <lineage>
        <taxon>Bacteria</taxon>
        <taxon>Pseudomonadati</taxon>
        <taxon>Pseudomonadota</taxon>
        <taxon>Alphaproteobacteria</taxon>
        <taxon>Rickettsiales</taxon>
        <taxon>Candidatus Midichloriaceae</taxon>
        <taxon>Candidatus Bandiella</taxon>
    </lineage>
</organism>
<evidence type="ECO:0000256" key="9">
    <source>
        <dbReference type="SAM" id="Phobius"/>
    </source>
</evidence>
<dbReference type="EMBL" id="CP110820">
    <property type="protein sequence ID" value="WPX96681.1"/>
    <property type="molecule type" value="Genomic_DNA"/>
</dbReference>
<evidence type="ECO:0000256" key="2">
    <source>
        <dbReference type="ARBA" id="ARBA00005417"/>
    </source>
</evidence>
<dbReference type="CDD" id="cd03246">
    <property type="entry name" value="ABCC_Protease_Secretion"/>
    <property type="match status" value="1"/>
</dbReference>
<dbReference type="Gene3D" id="3.40.50.300">
    <property type="entry name" value="P-loop containing nucleotide triphosphate hydrolases"/>
    <property type="match status" value="1"/>
</dbReference>
<evidence type="ECO:0000259" key="10">
    <source>
        <dbReference type="PROSITE" id="PS50893"/>
    </source>
</evidence>
<dbReference type="InterPro" id="IPR010128">
    <property type="entry name" value="ATPase_T1SS_PrtD-like"/>
</dbReference>
<protein>
    <submittedName>
        <fullName evidence="12">AprD family type I secretion system permease/ATPase</fullName>
    </submittedName>
</protein>
<name>A0ABZ0UKM5_9RICK</name>
<keyword evidence="3 9" id="KW-0812">Transmembrane</keyword>
<comment type="subcellular location">
    <subcellularLocation>
        <location evidence="1">Cell membrane</location>
        <topology evidence="1">Multi-pass membrane protein</topology>
    </subcellularLocation>
</comment>
<evidence type="ECO:0000256" key="1">
    <source>
        <dbReference type="ARBA" id="ARBA00004651"/>
    </source>
</evidence>
<dbReference type="SUPFAM" id="SSF90123">
    <property type="entry name" value="ABC transporter transmembrane region"/>
    <property type="match status" value="1"/>
</dbReference>
<evidence type="ECO:0000256" key="4">
    <source>
        <dbReference type="ARBA" id="ARBA00022741"/>
    </source>
</evidence>
<gene>
    <name evidence="12" type="ORF">Bandiella_00801</name>
</gene>
<sequence length="569" mass="62396">MKQLGNIQTQNSRLKDALLSCKVMVKFVLIFGCLINLLMLSTPLYSMQVLDRVLSSQNTDTLLMLTLVIVLALALLGLIQAARSFAMNKMGSWLEDRLSEKVFSNSIRLSLESKAMANSQQLRDLQTIKTFLTSPGLISIMDMPWAIIFIIVLFILHTAIGFLAVIAGAVLVVFGLIADRATKPMMEMNNENFIKSMRHVDQATRNAEVIEVMGMRKNVIASWQVMNQEVQKTQNLVTKRQATFMEITKFFRLVIQISVTALGAYLVIQGQITSGTIIASSSLVGRALAPFEAAITSWKGFVTCRKAYERLEKSFGRYSDESTRMSLPEPEGRIEVENMYFAPQGAAKHILKGVNFSLNKGEVLAIIGPSGSGKTTLAKLLVGIFNPSIGAVRIDGASLTDWKKEELGPHIGYLPQDVELFSGTVKENIARMELSPNAEDVVIAAQLSGVHDMILQLPLGYDSNIGIDGSMLSGGQKQRVGLARTFYGDPKFIVLDEPNSSLDTQGEEALMTALAVAKEKEITTIIISHKTSVLSIVDKVLVMKDGMVASFGPKKEVMDALKKAQPLNI</sequence>
<evidence type="ECO:0000256" key="6">
    <source>
        <dbReference type="ARBA" id="ARBA00022989"/>
    </source>
</evidence>
<evidence type="ECO:0000313" key="13">
    <source>
        <dbReference type="Proteomes" id="UP001327219"/>
    </source>
</evidence>
<comment type="function">
    <text evidence="8">Part of an ABC transporter complex. Transmembrane domains (TMD) form a pore in the inner membrane and the ATP-binding domain (NBD) is responsible for energy generation.</text>
</comment>
<reference evidence="12 13" key="1">
    <citation type="submission" date="2022-11" db="EMBL/GenBank/DDBJ databases">
        <title>Host association and intracellularity evolved multiple times independently in the Rickettsiales.</title>
        <authorList>
            <person name="Castelli M."/>
            <person name="Nardi T."/>
            <person name="Gammuto L."/>
            <person name="Bellinzona G."/>
            <person name="Sabaneyeva E."/>
            <person name="Potekhin A."/>
            <person name="Serra V."/>
            <person name="Petroni G."/>
            <person name="Sassera D."/>
        </authorList>
    </citation>
    <scope>NUCLEOTIDE SEQUENCE [LARGE SCALE GENOMIC DNA]</scope>
    <source>
        <strain evidence="12 13">NDG2</strain>
    </source>
</reference>
<keyword evidence="4" id="KW-0547">Nucleotide-binding</keyword>
<evidence type="ECO:0000256" key="7">
    <source>
        <dbReference type="ARBA" id="ARBA00023136"/>
    </source>
</evidence>
<dbReference type="PROSITE" id="PS00211">
    <property type="entry name" value="ABC_TRANSPORTER_1"/>
    <property type="match status" value="1"/>
</dbReference>
<feature type="transmembrane region" description="Helical" evidence="9">
    <location>
        <begin position="160"/>
        <end position="178"/>
    </location>
</feature>
<keyword evidence="7 9" id="KW-0472">Membrane</keyword>
<keyword evidence="5" id="KW-0067">ATP-binding</keyword>
<dbReference type="InterPro" id="IPR017871">
    <property type="entry name" value="ABC_transporter-like_CS"/>
</dbReference>
<comment type="similarity">
    <text evidence="2">Belongs to the ABC transporter superfamily.</text>
</comment>
<dbReference type="PROSITE" id="PS50929">
    <property type="entry name" value="ABC_TM1F"/>
    <property type="match status" value="1"/>
</dbReference>
<dbReference type="PANTHER" id="PTHR43394">
    <property type="entry name" value="ATP-DEPENDENT PERMEASE MDL1, MITOCHONDRIAL"/>
    <property type="match status" value="1"/>
</dbReference>
<dbReference type="InterPro" id="IPR036640">
    <property type="entry name" value="ABC1_TM_sf"/>
</dbReference>
<dbReference type="SUPFAM" id="SSF52540">
    <property type="entry name" value="P-loop containing nucleoside triphosphate hydrolases"/>
    <property type="match status" value="1"/>
</dbReference>
<proteinExistence type="inferred from homology"/>
<dbReference type="PROSITE" id="PS50893">
    <property type="entry name" value="ABC_TRANSPORTER_2"/>
    <property type="match status" value="1"/>
</dbReference>
<dbReference type="InterPro" id="IPR003439">
    <property type="entry name" value="ABC_transporter-like_ATP-bd"/>
</dbReference>
<keyword evidence="6 9" id="KW-1133">Transmembrane helix</keyword>
<dbReference type="InterPro" id="IPR003593">
    <property type="entry name" value="AAA+_ATPase"/>
</dbReference>
<dbReference type="Proteomes" id="UP001327219">
    <property type="component" value="Chromosome"/>
</dbReference>
<dbReference type="NCBIfam" id="TIGR01842">
    <property type="entry name" value="type_I_sec_PrtD"/>
    <property type="match status" value="1"/>
</dbReference>
<evidence type="ECO:0000256" key="3">
    <source>
        <dbReference type="ARBA" id="ARBA00022692"/>
    </source>
</evidence>
<evidence type="ECO:0000259" key="11">
    <source>
        <dbReference type="PROSITE" id="PS50929"/>
    </source>
</evidence>
<dbReference type="Pfam" id="PF00005">
    <property type="entry name" value="ABC_tran"/>
    <property type="match status" value="1"/>
</dbReference>
<feature type="domain" description="ABC transporter" evidence="10">
    <location>
        <begin position="334"/>
        <end position="567"/>
    </location>
</feature>
<evidence type="ECO:0000256" key="5">
    <source>
        <dbReference type="ARBA" id="ARBA00022840"/>
    </source>
</evidence>
<keyword evidence="13" id="KW-1185">Reference proteome</keyword>
<accession>A0ABZ0UKM5</accession>
<dbReference type="InterPro" id="IPR011527">
    <property type="entry name" value="ABC1_TM_dom"/>
</dbReference>
<feature type="transmembrane region" description="Helical" evidence="9">
    <location>
        <begin position="62"/>
        <end position="82"/>
    </location>
</feature>
<dbReference type="SMART" id="SM00382">
    <property type="entry name" value="AAA"/>
    <property type="match status" value="1"/>
</dbReference>
<feature type="transmembrane region" description="Helical" evidence="9">
    <location>
        <begin position="131"/>
        <end position="154"/>
    </location>
</feature>
<evidence type="ECO:0000256" key="8">
    <source>
        <dbReference type="ARBA" id="ARBA00024725"/>
    </source>
</evidence>
<dbReference type="Pfam" id="PF00664">
    <property type="entry name" value="ABC_membrane"/>
    <property type="match status" value="1"/>
</dbReference>
<dbReference type="InterPro" id="IPR027417">
    <property type="entry name" value="P-loop_NTPase"/>
</dbReference>
<feature type="domain" description="ABC transmembrane type-1" evidence="11">
    <location>
        <begin position="27"/>
        <end position="303"/>
    </location>
</feature>
<feature type="transmembrane region" description="Helical" evidence="9">
    <location>
        <begin position="23"/>
        <end position="42"/>
    </location>
</feature>
<feature type="transmembrane region" description="Helical" evidence="9">
    <location>
        <begin position="250"/>
        <end position="268"/>
    </location>
</feature>